<evidence type="ECO:0000256" key="10">
    <source>
        <dbReference type="HAMAP-Rule" id="MF_01465"/>
    </source>
</evidence>
<feature type="transmembrane region" description="Helical" evidence="10">
    <location>
        <begin position="174"/>
        <end position="195"/>
    </location>
</feature>
<comment type="subcellular location">
    <subcellularLocation>
        <location evidence="10">Cell membrane</location>
        <topology evidence="10">Multi-pass membrane protein</topology>
    </subcellularLocation>
    <subcellularLocation>
        <location evidence="1">Membrane</location>
        <topology evidence="1">Multi-pass membrane protein</topology>
    </subcellularLocation>
</comment>
<comment type="subunit">
    <text evidence="10">Component of the Sec protein translocase complex. Heterotrimer consisting of SecY, SecE and SecG subunits. The heterotrimers can form oligomers, although 1 heterotrimer is thought to be able to translocate proteins. Interacts with the ribosome. Interacts with SecDF, and other proteins may be involved. Interacts with SecA.</text>
</comment>
<feature type="transmembrane region" description="Helical" evidence="10">
    <location>
        <begin position="389"/>
        <end position="410"/>
    </location>
</feature>
<evidence type="ECO:0000256" key="5">
    <source>
        <dbReference type="ARBA" id="ARBA00022927"/>
    </source>
</evidence>
<evidence type="ECO:0000256" key="7">
    <source>
        <dbReference type="ARBA" id="ARBA00023010"/>
    </source>
</evidence>
<organism evidence="12 13">
    <name type="scientific">Candidatus Yonathbacteria bacterium RIFOXYD1_FULL_52_36</name>
    <dbReference type="NCBI Taxonomy" id="1802730"/>
    <lineage>
        <taxon>Bacteria</taxon>
        <taxon>Candidatus Yonathiibacteriota</taxon>
    </lineage>
</organism>
<evidence type="ECO:0000313" key="12">
    <source>
        <dbReference type="EMBL" id="OHA84865.1"/>
    </source>
</evidence>
<comment type="caution">
    <text evidence="12">The sequence shown here is derived from an EMBL/GenBank/DDBJ whole genome shotgun (WGS) entry which is preliminary data.</text>
</comment>
<evidence type="ECO:0000256" key="9">
    <source>
        <dbReference type="ARBA" id="ARBA00039733"/>
    </source>
</evidence>
<dbReference type="GO" id="GO:0065002">
    <property type="term" value="P:intracellular protein transmembrane transport"/>
    <property type="evidence" value="ECO:0007669"/>
    <property type="project" value="UniProtKB-UniRule"/>
</dbReference>
<comment type="caution">
    <text evidence="10">Lacks conserved residue(s) required for the propagation of feature annotation.</text>
</comment>
<proteinExistence type="inferred from homology"/>
<dbReference type="NCBIfam" id="TIGR00967">
    <property type="entry name" value="3a0501s007"/>
    <property type="match status" value="1"/>
</dbReference>
<dbReference type="PANTHER" id="PTHR10906">
    <property type="entry name" value="SECY/SEC61-ALPHA FAMILY MEMBER"/>
    <property type="match status" value="1"/>
</dbReference>
<feature type="transmembrane region" description="Helical" evidence="10">
    <location>
        <begin position="67"/>
        <end position="90"/>
    </location>
</feature>
<evidence type="ECO:0000256" key="2">
    <source>
        <dbReference type="ARBA" id="ARBA00005751"/>
    </source>
</evidence>
<comment type="function">
    <text evidence="10">The central subunit of the protein translocation channel SecYEG. Consists of two halves formed by TMs 1-5 and 6-10. These two domains form a lateral gate at the front which open onto the bilayer between TMs 2 and 7, and are clamped together by SecE at the back. The channel is closed by both a pore ring composed of hydrophobic SecY resides and a short helix (helix 2A) on the extracellular side of the membrane which forms a plug. The plug probably moves laterally to allow the channel to open. The ring and the pore may move independently.</text>
</comment>
<evidence type="ECO:0000256" key="6">
    <source>
        <dbReference type="ARBA" id="ARBA00022989"/>
    </source>
</evidence>
<dbReference type="InterPro" id="IPR030659">
    <property type="entry name" value="SecY_CS"/>
</dbReference>
<keyword evidence="7 10" id="KW-0811">Translocation</keyword>
<comment type="similarity">
    <text evidence="2 10 11">Belongs to the SecY/SEC61-alpha family.</text>
</comment>
<dbReference type="InterPro" id="IPR002208">
    <property type="entry name" value="SecY/SEC61-alpha"/>
</dbReference>
<dbReference type="GO" id="GO:0006605">
    <property type="term" value="P:protein targeting"/>
    <property type="evidence" value="ECO:0007669"/>
    <property type="project" value="UniProtKB-UniRule"/>
</dbReference>
<feature type="transmembrane region" description="Helical" evidence="10">
    <location>
        <begin position="307"/>
        <end position="327"/>
    </location>
</feature>
<keyword evidence="5 10" id="KW-0653">Protein transport</keyword>
<dbReference type="EMBL" id="MHUZ01000034">
    <property type="protein sequence ID" value="OHA84865.1"/>
    <property type="molecule type" value="Genomic_DNA"/>
</dbReference>
<feature type="transmembrane region" description="Helical" evidence="10">
    <location>
        <begin position="264"/>
        <end position="287"/>
    </location>
</feature>
<protein>
    <recommendedName>
        <fullName evidence="9 10">Protein translocase subunit SecY</fullName>
    </recommendedName>
</protein>
<keyword evidence="8 10" id="KW-0472">Membrane</keyword>
<dbReference type="GO" id="GO:0043952">
    <property type="term" value="P:protein transport by the Sec complex"/>
    <property type="evidence" value="ECO:0007669"/>
    <property type="project" value="UniProtKB-UniRule"/>
</dbReference>
<evidence type="ECO:0000256" key="4">
    <source>
        <dbReference type="ARBA" id="ARBA00022692"/>
    </source>
</evidence>
<dbReference type="PRINTS" id="PR00303">
    <property type="entry name" value="SECYTRNLCASE"/>
</dbReference>
<dbReference type="Pfam" id="PF00344">
    <property type="entry name" value="SecY"/>
    <property type="match status" value="1"/>
</dbReference>
<feature type="transmembrane region" description="Helical" evidence="10">
    <location>
        <begin position="149"/>
        <end position="167"/>
    </location>
</feature>
<sequence>MNFFAKIKMVLTDATLRNRILFVLGALALFRLLANIPIPAAAGGSAAGLLAENNALGFFNVLTGGGLSAVSLMMLGVGPYITASIIMQLSTMMSSRLKAMYHEEGEMGRRRFTQYSRLLTVPLAIIQGYALLVYLKTQGMLGAISGTDMIINTAIIVGGAVLIMWIGELISEFGIGNGTSLVIFAGIVAGLPALIAQNLFKFDVSQIPLYLGFLITSIIIILGVVIVTEAERPIPITYAKRVRGMKVYGGTSTYLPLRINQAGVIPIIFALSILVFPQMLVSVLSGAENETVRNIAQGISSFIGNQWVNGILYFSLVFLFTFFYTAVTFEPESVATNLQKNGAFIPGVRPGKSTAEYLAKVLTRITLVGAIFLGFVAVLPFVMQSITGTTSLAIGGTALLIVVSVVTDLIKKIDAQISMREY</sequence>
<reference evidence="12 13" key="1">
    <citation type="journal article" date="2016" name="Nat. Commun.">
        <title>Thousands of microbial genomes shed light on interconnected biogeochemical processes in an aquifer system.</title>
        <authorList>
            <person name="Anantharaman K."/>
            <person name="Brown C.T."/>
            <person name="Hug L.A."/>
            <person name="Sharon I."/>
            <person name="Castelle C.J."/>
            <person name="Probst A.J."/>
            <person name="Thomas B.C."/>
            <person name="Singh A."/>
            <person name="Wilkins M.J."/>
            <person name="Karaoz U."/>
            <person name="Brodie E.L."/>
            <person name="Williams K.H."/>
            <person name="Hubbard S.S."/>
            <person name="Banfield J.F."/>
        </authorList>
    </citation>
    <scope>NUCLEOTIDE SEQUENCE [LARGE SCALE GENOMIC DNA]</scope>
</reference>
<gene>
    <name evidence="10" type="primary">secY</name>
    <name evidence="12" type="ORF">A2591_00885</name>
</gene>
<dbReference type="AlphaFoldDB" id="A0A1G2SIK0"/>
<dbReference type="InterPro" id="IPR026593">
    <property type="entry name" value="SecY"/>
</dbReference>
<feature type="transmembrane region" description="Helical" evidence="10">
    <location>
        <begin position="118"/>
        <end position="137"/>
    </location>
</feature>
<dbReference type="InterPro" id="IPR023201">
    <property type="entry name" value="SecY_dom_sf"/>
</dbReference>
<dbReference type="PROSITE" id="PS00756">
    <property type="entry name" value="SECY_2"/>
    <property type="match status" value="1"/>
</dbReference>
<dbReference type="SUPFAM" id="SSF103491">
    <property type="entry name" value="Preprotein translocase SecY subunit"/>
    <property type="match status" value="1"/>
</dbReference>
<keyword evidence="10" id="KW-1003">Cell membrane</keyword>
<dbReference type="Gene3D" id="1.10.3370.10">
    <property type="entry name" value="SecY subunit domain"/>
    <property type="match status" value="1"/>
</dbReference>
<evidence type="ECO:0000313" key="13">
    <source>
        <dbReference type="Proteomes" id="UP000178168"/>
    </source>
</evidence>
<accession>A0A1G2SIK0</accession>
<evidence type="ECO:0000256" key="8">
    <source>
        <dbReference type="ARBA" id="ARBA00023136"/>
    </source>
</evidence>
<dbReference type="PIRSF" id="PIRSF004557">
    <property type="entry name" value="SecY"/>
    <property type="match status" value="1"/>
</dbReference>
<keyword evidence="4 10" id="KW-0812">Transmembrane</keyword>
<keyword evidence="6 10" id="KW-1133">Transmembrane helix</keyword>
<keyword evidence="3 10" id="KW-0813">Transport</keyword>
<evidence type="ECO:0000256" key="3">
    <source>
        <dbReference type="ARBA" id="ARBA00022448"/>
    </source>
</evidence>
<feature type="transmembrane region" description="Helical" evidence="10">
    <location>
        <begin position="361"/>
        <end position="383"/>
    </location>
</feature>
<feature type="transmembrane region" description="Helical" evidence="10">
    <location>
        <begin position="207"/>
        <end position="227"/>
    </location>
</feature>
<dbReference type="HAMAP" id="MF_01465">
    <property type="entry name" value="SecY"/>
    <property type="match status" value="1"/>
</dbReference>
<dbReference type="FunFam" id="1.10.3370.10:FF:000001">
    <property type="entry name" value="Preprotein translocase subunit SecY"/>
    <property type="match status" value="1"/>
</dbReference>
<dbReference type="Proteomes" id="UP000178168">
    <property type="component" value="Unassembled WGS sequence"/>
</dbReference>
<dbReference type="STRING" id="1802730.A2591_00885"/>
<dbReference type="GO" id="GO:0005886">
    <property type="term" value="C:plasma membrane"/>
    <property type="evidence" value="ECO:0007669"/>
    <property type="project" value="UniProtKB-SubCell"/>
</dbReference>
<name>A0A1G2SIK0_9BACT</name>
<evidence type="ECO:0000256" key="1">
    <source>
        <dbReference type="ARBA" id="ARBA00004141"/>
    </source>
</evidence>
<evidence type="ECO:0000256" key="11">
    <source>
        <dbReference type="RuleBase" id="RU004349"/>
    </source>
</evidence>